<gene>
    <name evidence="3" type="ORF">GSLYS_00002737001</name>
</gene>
<protein>
    <recommendedName>
        <fullName evidence="5">EGF-like domain-containing protein</fullName>
    </recommendedName>
</protein>
<feature type="signal peptide" evidence="2">
    <location>
        <begin position="1"/>
        <end position="25"/>
    </location>
</feature>
<feature type="non-terminal residue" evidence="3">
    <location>
        <position position="246"/>
    </location>
</feature>
<keyword evidence="1" id="KW-1133">Transmembrane helix</keyword>
<evidence type="ECO:0000256" key="2">
    <source>
        <dbReference type="SAM" id="SignalP"/>
    </source>
</evidence>
<evidence type="ECO:0008006" key="5">
    <source>
        <dbReference type="Google" id="ProtNLM"/>
    </source>
</evidence>
<reference evidence="3 4" key="1">
    <citation type="submission" date="2024-04" db="EMBL/GenBank/DDBJ databases">
        <authorList>
            <consortium name="Genoscope - CEA"/>
            <person name="William W."/>
        </authorList>
    </citation>
    <scope>NUCLEOTIDE SEQUENCE [LARGE SCALE GENOMIC DNA]</scope>
</reference>
<evidence type="ECO:0000313" key="4">
    <source>
        <dbReference type="Proteomes" id="UP001497497"/>
    </source>
</evidence>
<organism evidence="3 4">
    <name type="scientific">Lymnaea stagnalis</name>
    <name type="common">Great pond snail</name>
    <name type="synonym">Helix stagnalis</name>
    <dbReference type="NCBI Taxonomy" id="6523"/>
    <lineage>
        <taxon>Eukaryota</taxon>
        <taxon>Metazoa</taxon>
        <taxon>Spiralia</taxon>
        <taxon>Lophotrochozoa</taxon>
        <taxon>Mollusca</taxon>
        <taxon>Gastropoda</taxon>
        <taxon>Heterobranchia</taxon>
        <taxon>Euthyneura</taxon>
        <taxon>Panpulmonata</taxon>
        <taxon>Hygrophila</taxon>
        <taxon>Lymnaeoidea</taxon>
        <taxon>Lymnaeidae</taxon>
        <taxon>Lymnaea</taxon>
    </lineage>
</organism>
<dbReference type="Proteomes" id="UP001497497">
    <property type="component" value="Unassembled WGS sequence"/>
</dbReference>
<sequence length="246" mass="27463">MAFNTMNSIVSTLVFTSHMLMAVSGTNDSFLILSYGRVDIHVDWNTFERFYKCLCNPVMSQCNASAHVVPDPVQRIHATNVTYFYNNGNSCAGAKQCRIDKEYNSQLSYTISCQCPAEGKNEGCHYNMTLLSQPDDNNMCMSSFVEIGLVQGDSSITMTPVVGGTLRIEKCRKDSPAECKNVTELPIGLMTHSNIYYVLISSNFCFILLVFILATILIYKTKGTNVPVKEDGHYRNSTVHRCNQPT</sequence>
<feature type="chain" id="PRO_5043516947" description="EGF-like domain-containing protein" evidence="2">
    <location>
        <begin position="26"/>
        <end position="246"/>
    </location>
</feature>
<proteinExistence type="predicted"/>
<accession>A0AAV2H4H6</accession>
<name>A0AAV2H4H6_LYMST</name>
<keyword evidence="1" id="KW-0472">Membrane</keyword>
<feature type="transmembrane region" description="Helical" evidence="1">
    <location>
        <begin position="195"/>
        <end position="219"/>
    </location>
</feature>
<evidence type="ECO:0000313" key="3">
    <source>
        <dbReference type="EMBL" id="CAL1528567.1"/>
    </source>
</evidence>
<evidence type="ECO:0000256" key="1">
    <source>
        <dbReference type="SAM" id="Phobius"/>
    </source>
</evidence>
<keyword evidence="1" id="KW-0812">Transmembrane</keyword>
<comment type="caution">
    <text evidence="3">The sequence shown here is derived from an EMBL/GenBank/DDBJ whole genome shotgun (WGS) entry which is preliminary data.</text>
</comment>
<dbReference type="EMBL" id="CAXITT010000034">
    <property type="protein sequence ID" value="CAL1528567.1"/>
    <property type="molecule type" value="Genomic_DNA"/>
</dbReference>
<keyword evidence="2" id="KW-0732">Signal</keyword>
<dbReference type="AlphaFoldDB" id="A0AAV2H4H6"/>
<keyword evidence="4" id="KW-1185">Reference proteome</keyword>